<dbReference type="EMBL" id="BCWF01000027">
    <property type="protein sequence ID" value="GAT29104.1"/>
    <property type="molecule type" value="Genomic_DNA"/>
</dbReference>
<dbReference type="InterPro" id="IPR003615">
    <property type="entry name" value="HNH_nuc"/>
</dbReference>
<dbReference type="VEuPathDB" id="FungiDB:ASPFODRAFT_207522"/>
<evidence type="ECO:0000313" key="3">
    <source>
        <dbReference type="Proteomes" id="UP000075230"/>
    </source>
</evidence>
<gene>
    <name evidence="2" type="ORF">RIB2604_02800770</name>
</gene>
<comment type="caution">
    <text evidence="2">The sequence shown here is derived from an EMBL/GenBank/DDBJ whole genome shotgun (WGS) entry which is preliminary data.</text>
</comment>
<evidence type="ECO:0000313" key="2">
    <source>
        <dbReference type="EMBL" id="GAT29104.1"/>
    </source>
</evidence>
<reference evidence="3" key="2">
    <citation type="submission" date="2016-02" db="EMBL/GenBank/DDBJ databases">
        <title>Genome sequencing of Aspergillus luchuensis NBRC 4314.</title>
        <authorList>
            <person name="Yamada O."/>
        </authorList>
    </citation>
    <scope>NUCLEOTIDE SEQUENCE [LARGE SCALE GENOMIC DNA]</scope>
    <source>
        <strain evidence="3">RIB 2604</strain>
    </source>
</reference>
<dbReference type="Proteomes" id="UP000075230">
    <property type="component" value="Unassembled WGS sequence"/>
</dbReference>
<organism evidence="2 3">
    <name type="scientific">Aspergillus kawachii</name>
    <name type="common">White koji mold</name>
    <name type="synonym">Aspergillus awamori var. kawachi</name>
    <dbReference type="NCBI Taxonomy" id="1069201"/>
    <lineage>
        <taxon>Eukaryota</taxon>
        <taxon>Fungi</taxon>
        <taxon>Dikarya</taxon>
        <taxon>Ascomycota</taxon>
        <taxon>Pezizomycotina</taxon>
        <taxon>Eurotiomycetes</taxon>
        <taxon>Eurotiomycetidae</taxon>
        <taxon>Eurotiales</taxon>
        <taxon>Aspergillaceae</taxon>
        <taxon>Aspergillus</taxon>
        <taxon>Aspergillus subgen. Circumdati</taxon>
    </lineage>
</organism>
<feature type="domain" description="HNH nuclease" evidence="1">
    <location>
        <begin position="197"/>
        <end position="239"/>
    </location>
</feature>
<sequence>MSSLSNGPGVIVPAPQPLKPEDRDAALRLFDSIVEQFEPSQATEKGLKSVSLIRLMKEEVSDKDSFLELFFHFIEQHLGGVSLDAEPSIAHILTRLDNFMKALAAKTPQLTPASFSRAQISEAGVGTPQRIPTLRRGCLLRDRHRCVVTRKFDIQEAEDRLAKDGTDFKDDDGGSLLPESDAMAFLEPEHKQMAHKILNMFNPTATALISGTDIDRPMNALTLTQDLHTLFGRFEILFECVGPHTYKIDYVKRDRLLRIVKLPVTRTLYLTPDRNIDPPSVDLLNIQHAIAKTLHLSAAGNFIDKFLRDMEMEGGQVMSDGTSRTYDYVRFKLAA</sequence>
<protein>
    <recommendedName>
        <fullName evidence="1">HNH nuclease domain-containing protein</fullName>
    </recommendedName>
</protein>
<dbReference type="Pfam" id="PF13391">
    <property type="entry name" value="HNH_2"/>
    <property type="match status" value="1"/>
</dbReference>
<accession>A0A146FTD0</accession>
<name>A0A146FTD0_ASPKA</name>
<proteinExistence type="predicted"/>
<evidence type="ECO:0000259" key="1">
    <source>
        <dbReference type="Pfam" id="PF13391"/>
    </source>
</evidence>
<dbReference type="AlphaFoldDB" id="A0A146FTD0"/>
<reference evidence="2 3" key="1">
    <citation type="journal article" date="2016" name="DNA Res.">
        <title>Genome sequence of Aspergillus luchuensis NBRC 4314.</title>
        <authorList>
            <person name="Yamada O."/>
            <person name="Machida M."/>
            <person name="Hosoyama A."/>
            <person name="Goto M."/>
            <person name="Takahashi T."/>
            <person name="Futagami T."/>
            <person name="Yamagata Y."/>
            <person name="Takeuchi M."/>
            <person name="Kobayashi T."/>
            <person name="Koike H."/>
            <person name="Abe K."/>
            <person name="Asai K."/>
            <person name="Arita M."/>
            <person name="Fujita N."/>
            <person name="Fukuda K."/>
            <person name="Higa K."/>
            <person name="Horikawa H."/>
            <person name="Ishikawa T."/>
            <person name="Jinno K."/>
            <person name="Kato Y."/>
            <person name="Kirimura K."/>
            <person name="Mizutani O."/>
            <person name="Nakasone K."/>
            <person name="Sano M."/>
            <person name="Shiraishi Y."/>
            <person name="Tsukahara M."/>
            <person name="Gomi K."/>
        </authorList>
    </citation>
    <scope>NUCLEOTIDE SEQUENCE [LARGE SCALE GENOMIC DNA]</scope>
    <source>
        <strain evidence="2 3">RIB 2604</strain>
    </source>
</reference>